<comment type="caution">
    <text evidence="4">The sequence shown here is derived from an EMBL/GenBank/DDBJ whole genome shotgun (WGS) entry which is preliminary data.</text>
</comment>
<name>A0AAV5ADK3_9AGAM</name>
<feature type="transmembrane region" description="Helical" evidence="2">
    <location>
        <begin position="26"/>
        <end position="48"/>
    </location>
</feature>
<keyword evidence="5" id="KW-1185">Reference proteome</keyword>
<feature type="compositionally biased region" description="Basic and acidic residues" evidence="1">
    <location>
        <begin position="294"/>
        <end position="303"/>
    </location>
</feature>
<reference evidence="4" key="1">
    <citation type="submission" date="2021-10" db="EMBL/GenBank/DDBJ databases">
        <title>De novo Genome Assembly of Clathrus columnatus (Basidiomycota, Fungi) Using Illumina and Nanopore Sequence Data.</title>
        <authorList>
            <person name="Ogiso-Tanaka E."/>
            <person name="Itagaki H."/>
            <person name="Hosoya T."/>
            <person name="Hosaka K."/>
        </authorList>
    </citation>
    <scope>NUCLEOTIDE SEQUENCE</scope>
    <source>
        <strain evidence="4">MO-923</strain>
    </source>
</reference>
<feature type="compositionally biased region" description="Polar residues" evidence="1">
    <location>
        <begin position="269"/>
        <end position="286"/>
    </location>
</feature>
<evidence type="ECO:0000313" key="5">
    <source>
        <dbReference type="Proteomes" id="UP001050691"/>
    </source>
</evidence>
<feature type="region of interest" description="Disordered" evidence="1">
    <location>
        <begin position="255"/>
        <end position="320"/>
    </location>
</feature>
<keyword evidence="2" id="KW-0472">Membrane</keyword>
<dbReference type="Proteomes" id="UP001050691">
    <property type="component" value="Unassembled WGS sequence"/>
</dbReference>
<evidence type="ECO:0000259" key="3">
    <source>
        <dbReference type="Pfam" id="PF20151"/>
    </source>
</evidence>
<sequence>MLFYDELLTIGQEVERIWLQPWTGATLLFALIRYISLLSRPIVLVAFFSPAWTKDSHRRSDYYSAVIMILRVWALWRKDRRILYILGFFYIVQVAFVGMALVYSKRVPLPPFLVGCILTGSSDLHTPTWLMPLFTDTAIFALTILRVVRYSREAKLGPNSILRTFVRDGVLYYFCVFSANLLNTLLYIFATEDLKAIGAGFSQTLTTVVITRLVLNLRSMHKGSMPDETQPCSAHIAAQKMSRLDFVIGSLGNTPNYDDNDGDEHDCNETTSHFTDGSKTLVNGSHSMKHRLRSDHWPAEKAKNSGTAQAPSSGNHNGNLDPYRYSFRMVQHPYRSSYTSRTISSANAVNEL</sequence>
<organism evidence="4 5">
    <name type="scientific">Clathrus columnatus</name>
    <dbReference type="NCBI Taxonomy" id="1419009"/>
    <lineage>
        <taxon>Eukaryota</taxon>
        <taxon>Fungi</taxon>
        <taxon>Dikarya</taxon>
        <taxon>Basidiomycota</taxon>
        <taxon>Agaricomycotina</taxon>
        <taxon>Agaricomycetes</taxon>
        <taxon>Phallomycetidae</taxon>
        <taxon>Phallales</taxon>
        <taxon>Clathraceae</taxon>
        <taxon>Clathrus</taxon>
    </lineage>
</organism>
<evidence type="ECO:0000256" key="2">
    <source>
        <dbReference type="SAM" id="Phobius"/>
    </source>
</evidence>
<keyword evidence="2" id="KW-1133">Transmembrane helix</keyword>
<proteinExistence type="predicted"/>
<protein>
    <recommendedName>
        <fullName evidence="3">DUF6533 domain-containing protein</fullName>
    </recommendedName>
</protein>
<keyword evidence="2" id="KW-0812">Transmembrane</keyword>
<feature type="transmembrane region" description="Helical" evidence="2">
    <location>
        <begin position="129"/>
        <end position="148"/>
    </location>
</feature>
<dbReference type="AlphaFoldDB" id="A0AAV5ADK3"/>
<feature type="transmembrane region" description="Helical" evidence="2">
    <location>
        <begin position="83"/>
        <end position="103"/>
    </location>
</feature>
<feature type="transmembrane region" description="Helical" evidence="2">
    <location>
        <begin position="196"/>
        <end position="215"/>
    </location>
</feature>
<dbReference type="EMBL" id="BPWL01000007">
    <property type="protein sequence ID" value="GJJ12704.1"/>
    <property type="molecule type" value="Genomic_DNA"/>
</dbReference>
<evidence type="ECO:0000256" key="1">
    <source>
        <dbReference type="SAM" id="MobiDB-lite"/>
    </source>
</evidence>
<gene>
    <name evidence="4" type="ORF">Clacol_006948</name>
</gene>
<feature type="transmembrane region" description="Helical" evidence="2">
    <location>
        <begin position="169"/>
        <end position="190"/>
    </location>
</feature>
<accession>A0AAV5ADK3</accession>
<feature type="domain" description="DUF6533" evidence="3">
    <location>
        <begin position="1"/>
        <end position="38"/>
    </location>
</feature>
<evidence type="ECO:0000313" key="4">
    <source>
        <dbReference type="EMBL" id="GJJ12704.1"/>
    </source>
</evidence>
<feature type="compositionally biased region" description="Polar residues" evidence="1">
    <location>
        <begin position="304"/>
        <end position="318"/>
    </location>
</feature>
<dbReference type="Pfam" id="PF20151">
    <property type="entry name" value="DUF6533"/>
    <property type="match status" value="1"/>
</dbReference>
<dbReference type="InterPro" id="IPR045340">
    <property type="entry name" value="DUF6533"/>
</dbReference>